<dbReference type="Gene3D" id="1.10.1000.11">
    <property type="entry name" value="Arf Nucleotide-binding Site Opener,domain 2"/>
    <property type="match status" value="1"/>
</dbReference>
<dbReference type="SUPFAM" id="SSF48425">
    <property type="entry name" value="Sec7 domain"/>
    <property type="match status" value="1"/>
</dbReference>
<keyword evidence="10" id="KW-1185">Reference proteome</keyword>
<sequence>MFQLRKAPTNAGTTTTQAMNVFYMLSMEKILKNLVKKQTDVKNACQEVIDVMKKLEKNESDVLKDMTENPNRYFKPLELACATKKPTIVEPALDCLHKMMAYGYIDSKIPYAGKSDLLVDVVVATISNCFDPTQDDNVQLQIIKALLTAVTSCDIHGRSLRLTVKTCFNIHLVSKNEINRKTAQATLNQMLNIIFQRMESKPPKVKQESAQQDVKEDEGANAANHEQKPTEELISEYVDTIINDVAQQILEQQQYDLENEDDEEDGIDDQSSEKPHKHKRTGSESDDQSNTPVFDNQYQKDAFFIFRALCRLAMKQLPKNPTPDSLELKSRLLSLELIHNVLENSGPVFRTSETFIADIKQFLCLSLLRNCTSPIPPIFSLSLSIFKSLIKYFKTYLKGEIRLFLTNFLRILHSENSTYHHKMLVIQVLNFVAQDPQTLLDIFVNYDCALESINIYEQIVGELCNVVQNLQAEGEWMTPNQELKLKTASLNALVTILESLVKWMTEKQSVSANNEAVSHAEDMTEGEFFEKQRNMKIGMKEGAKLFNRSPKKGIKYLVDIGKLPDPEKTDKAEYAEAVAKLLYTAEGFSKKMIGEYLGEGVNSDILHAFTELQSFVGMSFDKAFRNYLNTFRLPGEGQQIDRVVQKFAEKFFKDNGKSHVFANADACYVFAYSVIMLNTELHNPAFNFRERMSLEAFIANNRGINDGGDIDHKYQEIIYNSIKNNEIKLKDDEMEQEVQQSQDKQQILAAQQNPRKKRLLFTLESEKLEKETRNMLKSSQSQGESDDQFFIANHITHVKSMMETTWELFKDALKVALEKDKFIDSKVHDNSLRGLESAIHVTSHFDMATERLAFVQTLCHFTKLTISEKEYESQNDANHLHQTQDTLKNRYIMQDRHVKAIKLLLKIAETEGNYLKDSWANILECISQLERLQSDVPQNKNRNNKSAARMTIELTPEQINSNTILNNNIDHLVIDKIFVKSGELSDDAIESFVKGLCGVSNDEINPKANRMTCTGNININPVPRTFSLQKLIEVAHYNINRIKIVWSKLWVHMGKHFITVGTHDDLTIAMNAIDSLRQLSMKFLEQDELANYHFQRDFLKPFLQIIQQSNKTEIRLLTVECVGQMILGRYNNIKSGWKTILQIFAQAATCGSPVTDEGFKYVTSMMKDNGDVDYFNQIQQNESFVDCVLCLTAFARNIADSNISLSAISLLKLCALHIVNNKVDAIKNVEVYNDDDVHFKLWFPILTGLASLISDDRREEVRATALKTMFEEILINRKIGDRFSPKFWEVVFTGVLFPVFDEIKQPNIMDESWINTTCRKSLSLMITLFAQYFSSISFLFNDILTMIAVYCFFKVEDTKESQSTEGGVHVVERKVKNEKLAEIGNESFKLFVKLCGSMFTSEQWDRICSELNNLLGVNLKLKSTIDSRIRLKIIHTTNEIVNTQHQHMKLEHIEQLLDSLLTCHHNSKEFNSRQKGNAENEHEIEIEMTALTVYVNLCSMLCSSSISERQQVGEKRIIDISQTTIITYLQHIGILPYPNSNADLSIQQDVVLCGTKLMASLVPVIVSLLEVYASFSDEQFSRYLPKFYPLFTKLLLTQHREVRLVLLDLFVRFGKQVLNK</sequence>
<feature type="domain" description="SEC7" evidence="8">
    <location>
        <begin position="528"/>
        <end position="725"/>
    </location>
</feature>
<evidence type="ECO:0000256" key="4">
    <source>
        <dbReference type="ARBA" id="ARBA00022490"/>
    </source>
</evidence>
<dbReference type="Proteomes" id="UP000816034">
    <property type="component" value="Unassembled WGS sequence"/>
</dbReference>
<dbReference type="InterPro" id="IPR000904">
    <property type="entry name" value="Sec7_dom"/>
</dbReference>
<dbReference type="Pfam" id="PF16213">
    <property type="entry name" value="DCB"/>
    <property type="match status" value="1"/>
</dbReference>
<dbReference type="GO" id="GO:0005085">
    <property type="term" value="F:guanyl-nucleotide exchange factor activity"/>
    <property type="evidence" value="ECO:0007669"/>
    <property type="project" value="InterPro"/>
</dbReference>
<dbReference type="GO" id="GO:0032012">
    <property type="term" value="P:regulation of ARF protein signal transduction"/>
    <property type="evidence" value="ECO:0007669"/>
    <property type="project" value="InterPro"/>
</dbReference>
<reference evidence="9 10" key="1">
    <citation type="journal article" date="2018" name="BMC Genomics">
        <title>The genome of Naegleria lovaniensis, the basis for a comparative approach to unravel pathogenicity factors of the human pathogenic amoeba N. fowleri.</title>
        <authorList>
            <person name="Liechti N."/>
            <person name="Schurch N."/>
            <person name="Bruggmann R."/>
            <person name="Wittwer M."/>
        </authorList>
    </citation>
    <scope>NUCLEOTIDE SEQUENCE [LARGE SCALE GENOMIC DNA]</scope>
    <source>
        <strain evidence="9 10">ATCC 30569</strain>
    </source>
</reference>
<dbReference type="FunFam" id="1.10.1000.11:FF:000002">
    <property type="entry name" value="Cytohesin 1"/>
    <property type="match status" value="1"/>
</dbReference>
<evidence type="ECO:0000313" key="10">
    <source>
        <dbReference type="Proteomes" id="UP000816034"/>
    </source>
</evidence>
<organism evidence="9 10">
    <name type="scientific">Naegleria lovaniensis</name>
    <name type="common">Amoeba</name>
    <dbReference type="NCBI Taxonomy" id="51637"/>
    <lineage>
        <taxon>Eukaryota</taxon>
        <taxon>Discoba</taxon>
        <taxon>Heterolobosea</taxon>
        <taxon>Tetramitia</taxon>
        <taxon>Eutetramitia</taxon>
        <taxon>Vahlkampfiidae</taxon>
        <taxon>Naegleria</taxon>
    </lineage>
</organism>
<proteinExistence type="predicted"/>
<protein>
    <recommendedName>
        <fullName evidence="8">SEC7 domain-containing protein</fullName>
    </recommendedName>
</protein>
<keyword evidence="5" id="KW-0653">Protein transport</keyword>
<dbReference type="PROSITE" id="PS50190">
    <property type="entry name" value="SEC7"/>
    <property type="match status" value="1"/>
</dbReference>
<dbReference type="CDD" id="cd00171">
    <property type="entry name" value="Sec7"/>
    <property type="match status" value="1"/>
</dbReference>
<keyword evidence="6" id="KW-0472">Membrane</keyword>
<dbReference type="GO" id="GO:0005737">
    <property type="term" value="C:cytoplasm"/>
    <property type="evidence" value="ECO:0007669"/>
    <property type="project" value="UniProtKB-SubCell"/>
</dbReference>
<dbReference type="InterPro" id="IPR032691">
    <property type="entry name" value="Mon2/Sec7/BIG1-like_HUS"/>
</dbReference>
<evidence type="ECO:0000256" key="2">
    <source>
        <dbReference type="ARBA" id="ARBA00004496"/>
    </source>
</evidence>
<feature type="region of interest" description="Disordered" evidence="7">
    <location>
        <begin position="259"/>
        <end position="293"/>
    </location>
</feature>
<evidence type="ECO:0000256" key="5">
    <source>
        <dbReference type="ARBA" id="ARBA00022927"/>
    </source>
</evidence>
<keyword evidence="3" id="KW-0813">Transport</keyword>
<name>A0AA88KX95_NAELO</name>
<dbReference type="GO" id="GO:0015031">
    <property type="term" value="P:protein transport"/>
    <property type="evidence" value="ECO:0007669"/>
    <property type="project" value="UniProtKB-KW"/>
</dbReference>
<dbReference type="PANTHER" id="PTHR10663:SF375">
    <property type="entry name" value="LD29171P"/>
    <property type="match status" value="1"/>
</dbReference>
<feature type="compositionally biased region" description="Basic and acidic residues" evidence="7">
    <location>
        <begin position="200"/>
        <end position="218"/>
    </location>
</feature>
<evidence type="ECO:0000256" key="7">
    <source>
        <dbReference type="SAM" id="MobiDB-lite"/>
    </source>
</evidence>
<comment type="caution">
    <text evidence="9">The sequence shown here is derived from an EMBL/GenBank/DDBJ whole genome shotgun (WGS) entry which is preliminary data.</text>
</comment>
<gene>
    <name evidence="9" type="ORF">C9374_009707</name>
</gene>
<keyword evidence="4" id="KW-0963">Cytoplasm</keyword>
<dbReference type="Gene3D" id="1.10.220.20">
    <property type="match status" value="1"/>
</dbReference>
<dbReference type="SMART" id="SM00222">
    <property type="entry name" value="Sec7"/>
    <property type="match status" value="1"/>
</dbReference>
<dbReference type="InterPro" id="IPR035999">
    <property type="entry name" value="Sec7_dom_sf"/>
</dbReference>
<dbReference type="Pfam" id="PF20252">
    <property type="entry name" value="BIG2_C"/>
    <property type="match status" value="1"/>
</dbReference>
<dbReference type="GeneID" id="68102161"/>
<comment type="subcellular location">
    <subcellularLocation>
        <location evidence="2">Cytoplasm</location>
    </subcellularLocation>
    <subcellularLocation>
        <location evidence="1">Membrane</location>
    </subcellularLocation>
</comment>
<dbReference type="InterPro" id="IPR016024">
    <property type="entry name" value="ARM-type_fold"/>
</dbReference>
<accession>A0AA88KX95</accession>
<evidence type="ECO:0000313" key="9">
    <source>
        <dbReference type="EMBL" id="KAG2393130.1"/>
    </source>
</evidence>
<dbReference type="InterPro" id="IPR032629">
    <property type="entry name" value="DCB_dom"/>
</dbReference>
<evidence type="ECO:0000256" key="6">
    <source>
        <dbReference type="ARBA" id="ARBA00023136"/>
    </source>
</evidence>
<evidence type="ECO:0000256" key="1">
    <source>
        <dbReference type="ARBA" id="ARBA00004370"/>
    </source>
</evidence>
<evidence type="ECO:0000256" key="3">
    <source>
        <dbReference type="ARBA" id="ARBA00022448"/>
    </source>
</evidence>
<dbReference type="PANTHER" id="PTHR10663">
    <property type="entry name" value="GUANYL-NUCLEOTIDE EXCHANGE FACTOR"/>
    <property type="match status" value="1"/>
</dbReference>
<dbReference type="SUPFAM" id="SSF48371">
    <property type="entry name" value="ARM repeat"/>
    <property type="match status" value="1"/>
</dbReference>
<dbReference type="Pfam" id="PF12783">
    <property type="entry name" value="Sec7-like_HUS"/>
    <property type="match status" value="1"/>
</dbReference>
<dbReference type="GO" id="GO:0016020">
    <property type="term" value="C:membrane"/>
    <property type="evidence" value="ECO:0007669"/>
    <property type="project" value="UniProtKB-SubCell"/>
</dbReference>
<dbReference type="EMBL" id="PYSW02000003">
    <property type="protein sequence ID" value="KAG2393130.1"/>
    <property type="molecule type" value="Genomic_DNA"/>
</dbReference>
<dbReference type="Pfam" id="PF01369">
    <property type="entry name" value="Sec7"/>
    <property type="match status" value="1"/>
</dbReference>
<dbReference type="RefSeq" id="XP_044555024.1">
    <property type="nucleotide sequence ID" value="XM_044699924.1"/>
</dbReference>
<dbReference type="InterPro" id="IPR046455">
    <property type="entry name" value="Sec7/BIG1-like_C"/>
</dbReference>
<dbReference type="InterPro" id="IPR015403">
    <property type="entry name" value="Mon2/Sec7/BIG1-like_HDS"/>
</dbReference>
<dbReference type="Pfam" id="PF09324">
    <property type="entry name" value="Sec7-like_HDS"/>
    <property type="match status" value="1"/>
</dbReference>
<feature type="region of interest" description="Disordered" evidence="7">
    <location>
        <begin position="200"/>
        <end position="230"/>
    </location>
</feature>
<evidence type="ECO:0000259" key="8">
    <source>
        <dbReference type="PROSITE" id="PS50190"/>
    </source>
</evidence>
<dbReference type="InterPro" id="IPR023394">
    <property type="entry name" value="Sec7_C_sf"/>
</dbReference>
<feature type="compositionally biased region" description="Acidic residues" evidence="7">
    <location>
        <begin position="259"/>
        <end position="270"/>
    </location>
</feature>